<evidence type="ECO:0000256" key="2">
    <source>
        <dbReference type="ARBA" id="ARBA00022448"/>
    </source>
</evidence>
<comment type="subcellular location">
    <subcellularLocation>
        <location evidence="1">Membrane</location>
        <topology evidence="1">Multi-pass membrane protein</topology>
    </subcellularLocation>
</comment>
<feature type="transmembrane region" description="Helical" evidence="7">
    <location>
        <begin position="101"/>
        <end position="120"/>
    </location>
</feature>
<dbReference type="AlphaFoldDB" id="A0A381R421"/>
<feature type="transmembrane region" description="Helical" evidence="7">
    <location>
        <begin position="291"/>
        <end position="311"/>
    </location>
</feature>
<accession>A0A381R421</accession>
<gene>
    <name evidence="8" type="ORF">METZ01_LOCUS39355</name>
</gene>
<evidence type="ECO:0000256" key="6">
    <source>
        <dbReference type="ARBA" id="ARBA00023136"/>
    </source>
</evidence>
<feature type="transmembrane region" description="Helical" evidence="7">
    <location>
        <begin position="258"/>
        <end position="279"/>
    </location>
</feature>
<keyword evidence="3" id="KW-1003">Cell membrane</keyword>
<feature type="transmembrane region" description="Helical" evidence="7">
    <location>
        <begin position="126"/>
        <end position="147"/>
    </location>
</feature>
<feature type="non-terminal residue" evidence="8">
    <location>
        <position position="1"/>
    </location>
</feature>
<reference evidence="8" key="1">
    <citation type="submission" date="2018-05" db="EMBL/GenBank/DDBJ databases">
        <authorList>
            <person name="Lanie J.A."/>
            <person name="Ng W.-L."/>
            <person name="Kazmierczak K.M."/>
            <person name="Andrzejewski T.M."/>
            <person name="Davidsen T.M."/>
            <person name="Wayne K.J."/>
            <person name="Tettelin H."/>
            <person name="Glass J.I."/>
            <person name="Rusch D."/>
            <person name="Podicherti R."/>
            <person name="Tsui H.-C.T."/>
            <person name="Winkler M.E."/>
        </authorList>
    </citation>
    <scope>NUCLEOTIDE SEQUENCE</scope>
</reference>
<dbReference type="InterPro" id="IPR004776">
    <property type="entry name" value="Mem_transp_PIN-like"/>
</dbReference>
<dbReference type="GO" id="GO:0055085">
    <property type="term" value="P:transmembrane transport"/>
    <property type="evidence" value="ECO:0007669"/>
    <property type="project" value="InterPro"/>
</dbReference>
<evidence type="ECO:0008006" key="9">
    <source>
        <dbReference type="Google" id="ProtNLM"/>
    </source>
</evidence>
<dbReference type="PANTHER" id="PTHR36838">
    <property type="entry name" value="AUXIN EFFLUX CARRIER FAMILY PROTEIN"/>
    <property type="match status" value="1"/>
</dbReference>
<feature type="transmembrane region" description="Helical" evidence="7">
    <location>
        <begin position="6"/>
        <end position="27"/>
    </location>
</feature>
<dbReference type="GO" id="GO:0016020">
    <property type="term" value="C:membrane"/>
    <property type="evidence" value="ECO:0007669"/>
    <property type="project" value="UniProtKB-SubCell"/>
</dbReference>
<evidence type="ECO:0000256" key="5">
    <source>
        <dbReference type="ARBA" id="ARBA00022989"/>
    </source>
</evidence>
<protein>
    <recommendedName>
        <fullName evidence="9">AEC family transporter</fullName>
    </recommendedName>
</protein>
<keyword evidence="5 7" id="KW-1133">Transmembrane helix</keyword>
<keyword evidence="2" id="KW-0813">Transport</keyword>
<feature type="transmembrane region" description="Helical" evidence="7">
    <location>
        <begin position="200"/>
        <end position="220"/>
    </location>
</feature>
<organism evidence="8">
    <name type="scientific">marine metagenome</name>
    <dbReference type="NCBI Taxonomy" id="408172"/>
    <lineage>
        <taxon>unclassified sequences</taxon>
        <taxon>metagenomes</taxon>
        <taxon>ecological metagenomes</taxon>
    </lineage>
</organism>
<sequence length="312" mass="34120">VYGPVVEIILPIFGLLMVGYVTASVGWFDQVAIRGLTRFVFDFAVPMLLLRTISTATLPDVIPWDYLASYYLGTFIILLSGLGITRLLWQRTFSQQVINAFSSSFSNTVLLGIPIILLTFGDRAVLPLFIIIGTHGIIMVPLFTIMLEMGKSGRAPIKTVIVRTSYGLFTNPLIIGLLSGLACNLFEITLWKPLDEMAKLLANSVTSCALFALGATLASFRKNIPWQEVPMIVILKTILHPVVVWGLATLVFGVKEAIWIQVLVLLAAQPTGVNPFLFASRYNVGQLVSSGSAFISTIVSIFTLSALLAFFQ</sequence>
<evidence type="ECO:0000256" key="4">
    <source>
        <dbReference type="ARBA" id="ARBA00022692"/>
    </source>
</evidence>
<feature type="transmembrane region" description="Helical" evidence="7">
    <location>
        <begin position="232"/>
        <end position="252"/>
    </location>
</feature>
<keyword evidence="6 7" id="KW-0472">Membrane</keyword>
<feature type="transmembrane region" description="Helical" evidence="7">
    <location>
        <begin position="168"/>
        <end position="188"/>
    </location>
</feature>
<evidence type="ECO:0000256" key="1">
    <source>
        <dbReference type="ARBA" id="ARBA00004141"/>
    </source>
</evidence>
<dbReference type="PANTHER" id="PTHR36838:SF3">
    <property type="entry name" value="TRANSPORTER AUXIN EFFLUX CARRIER EC FAMILY"/>
    <property type="match status" value="1"/>
</dbReference>
<dbReference type="EMBL" id="UINC01001684">
    <property type="protein sequence ID" value="SUZ86501.1"/>
    <property type="molecule type" value="Genomic_DNA"/>
</dbReference>
<keyword evidence="4 7" id="KW-0812">Transmembrane</keyword>
<evidence type="ECO:0000313" key="8">
    <source>
        <dbReference type="EMBL" id="SUZ86501.1"/>
    </source>
</evidence>
<evidence type="ECO:0000256" key="7">
    <source>
        <dbReference type="SAM" id="Phobius"/>
    </source>
</evidence>
<feature type="transmembrane region" description="Helical" evidence="7">
    <location>
        <begin position="70"/>
        <end position="89"/>
    </location>
</feature>
<proteinExistence type="predicted"/>
<evidence type="ECO:0000256" key="3">
    <source>
        <dbReference type="ARBA" id="ARBA00022475"/>
    </source>
</evidence>
<name>A0A381R421_9ZZZZ</name>
<dbReference type="Pfam" id="PF03547">
    <property type="entry name" value="Mem_trans"/>
    <property type="match status" value="1"/>
</dbReference>
<feature type="transmembrane region" description="Helical" evidence="7">
    <location>
        <begin position="39"/>
        <end position="58"/>
    </location>
</feature>